<evidence type="ECO:0000313" key="3">
    <source>
        <dbReference type="Proteomes" id="UP000541444"/>
    </source>
</evidence>
<comment type="caution">
    <text evidence="2">The sequence shown here is derived from an EMBL/GenBank/DDBJ whole genome shotgun (WGS) entry which is preliminary data.</text>
</comment>
<evidence type="ECO:0000313" key="2">
    <source>
        <dbReference type="EMBL" id="KAF6141394.1"/>
    </source>
</evidence>
<dbReference type="Pfam" id="PF26133">
    <property type="entry name" value="DUF8039"/>
    <property type="match status" value="1"/>
</dbReference>
<dbReference type="Proteomes" id="UP000541444">
    <property type="component" value="Unassembled WGS sequence"/>
</dbReference>
<evidence type="ECO:0000259" key="1">
    <source>
        <dbReference type="Pfam" id="PF26133"/>
    </source>
</evidence>
<name>A0A7J7LFV5_9MAGN</name>
<reference evidence="2 3" key="1">
    <citation type="journal article" date="2020" name="IScience">
        <title>Genome Sequencing of the Endangered Kingdonia uniflora (Circaeasteraceae, Ranunculales) Reveals Potential Mechanisms of Evolutionary Specialization.</title>
        <authorList>
            <person name="Sun Y."/>
            <person name="Deng T."/>
            <person name="Zhang A."/>
            <person name="Moore M.J."/>
            <person name="Landis J.B."/>
            <person name="Lin N."/>
            <person name="Zhang H."/>
            <person name="Zhang X."/>
            <person name="Huang J."/>
            <person name="Zhang X."/>
            <person name="Sun H."/>
            <person name="Wang H."/>
        </authorList>
    </citation>
    <scope>NUCLEOTIDE SEQUENCE [LARGE SCALE GENOMIC DNA]</scope>
    <source>
        <strain evidence="2">TB1705</strain>
        <tissue evidence="2">Leaf</tissue>
    </source>
</reference>
<gene>
    <name evidence="2" type="ORF">GIB67_021210</name>
</gene>
<organism evidence="2 3">
    <name type="scientific">Kingdonia uniflora</name>
    <dbReference type="NCBI Taxonomy" id="39325"/>
    <lineage>
        <taxon>Eukaryota</taxon>
        <taxon>Viridiplantae</taxon>
        <taxon>Streptophyta</taxon>
        <taxon>Embryophyta</taxon>
        <taxon>Tracheophyta</taxon>
        <taxon>Spermatophyta</taxon>
        <taxon>Magnoliopsida</taxon>
        <taxon>Ranunculales</taxon>
        <taxon>Circaeasteraceae</taxon>
        <taxon>Kingdonia</taxon>
    </lineage>
</organism>
<dbReference type="InterPro" id="IPR058352">
    <property type="entry name" value="DUF8039"/>
</dbReference>
<protein>
    <recommendedName>
        <fullName evidence="1">DUF8039 domain-containing protein</fullName>
    </recommendedName>
</protein>
<sequence>MGQDGEKTNVFFNERGQPIDQGSEKLSSYLGMIGPQMVPIKYDDWRDVKGVRKDLIWEAIKAKSKKFKRMRSKQVLPYTVSRKRYARVENDMVINVLFCKIGQNVNSLQKKISDNPSSIVRVDIWAKDHTKVNGEPSNEEVAKNLAKIQVLKNLAPLNSIPLPLKEDMLSQLLGPERHGQGRSAGDDQTLHTLDSYLPQENSNARSAVDDEVLQAQTSTPQVQRKRKAKDSVCMLLHLRSRLVVAHGQLVSDDPKCMMHNKVLGPNAVKVSITMAILPATRLWRLTYDADTIGEALNGFIAWPKDCIVMKDD</sequence>
<dbReference type="PANTHER" id="PTHR33018">
    <property type="entry name" value="OS10G0338966 PROTEIN-RELATED"/>
    <property type="match status" value="1"/>
</dbReference>
<proteinExistence type="predicted"/>
<accession>A0A7J7LFV5</accession>
<dbReference type="OrthoDB" id="1936670at2759"/>
<keyword evidence="3" id="KW-1185">Reference proteome</keyword>
<feature type="domain" description="DUF8039" evidence="1">
    <location>
        <begin position="233"/>
        <end position="309"/>
    </location>
</feature>
<dbReference type="AlphaFoldDB" id="A0A7J7LFV5"/>
<dbReference type="PANTHER" id="PTHR33018:SF37">
    <property type="entry name" value="TRANSPOSASE TNP1_EN_SPM-LIKE DOMAIN-CONTAINING PROTEIN"/>
    <property type="match status" value="1"/>
</dbReference>
<dbReference type="EMBL" id="JACGCM010002327">
    <property type="protein sequence ID" value="KAF6141394.1"/>
    <property type="molecule type" value="Genomic_DNA"/>
</dbReference>